<keyword evidence="6" id="KW-1185">Reference proteome</keyword>
<comment type="caution">
    <text evidence="5">The sequence shown here is derived from an EMBL/GenBank/DDBJ whole genome shotgun (WGS) entry which is preliminary data.</text>
</comment>
<dbReference type="Pfam" id="PF09084">
    <property type="entry name" value="NMT1"/>
    <property type="match status" value="1"/>
</dbReference>
<dbReference type="PANTHER" id="PTHR30024">
    <property type="entry name" value="ALIPHATIC SULFONATES-BINDING PROTEIN-RELATED"/>
    <property type="match status" value="1"/>
</dbReference>
<comment type="similarity">
    <text evidence="2">Belongs to the bacterial solute-binding protein SsuA/TauA family.</text>
</comment>
<dbReference type="InterPro" id="IPR015168">
    <property type="entry name" value="SsuA/THI5"/>
</dbReference>
<dbReference type="SUPFAM" id="SSF53850">
    <property type="entry name" value="Periplasmic binding protein-like II"/>
    <property type="match status" value="1"/>
</dbReference>
<evidence type="ECO:0000256" key="1">
    <source>
        <dbReference type="ARBA" id="ARBA00004418"/>
    </source>
</evidence>
<reference evidence="5 6" key="2">
    <citation type="submission" date="2020-03" db="EMBL/GenBank/DDBJ databases">
        <authorList>
            <person name="Ichikawa N."/>
            <person name="Kimura A."/>
            <person name="Kitahashi Y."/>
            <person name="Uohara A."/>
        </authorList>
    </citation>
    <scope>NUCLEOTIDE SEQUENCE [LARGE SCALE GENOMIC DNA]</scope>
    <source>
        <strain evidence="5 6">NBRC 108638</strain>
    </source>
</reference>
<name>A0A6V8LH23_9ACTN</name>
<comment type="subcellular location">
    <subcellularLocation>
        <location evidence="1">Periplasm</location>
    </subcellularLocation>
</comment>
<dbReference type="CDD" id="cd13652">
    <property type="entry name" value="PBP2_ThiY_THI5_like_1"/>
    <property type="match status" value="1"/>
</dbReference>
<proteinExistence type="inferred from homology"/>
<sequence>MPRHPTVRLSALVAVVAVLVSACGSESDDAGSTASTGPTAVTVGVIPIVDVAPIYLGIKQGFFSAEGLNVSLQTAQGGAAIVPAVMSGQYQFGFSNATSLLLADSKGLPLKVVSSGVASTGEPGKDFGAVIVKADSPIKSAADLAGKRVAVNTLKNINTTTVNEVVRQAGGDPATISYVELPFPDIVSAVAKGDVDAGQVVEPFLTIATGQGDRQVVSNYAGTDPNLTIGMYFTSKEYAAKNPKVVAGFTAAMNKSMEYATAHPDEARAILSTYTKIDATVQQNLVLPKWPTTVDRDSVQLLTDLGTKDGLFSKQPDLDGLLP</sequence>
<accession>A0A6V8LH23</accession>
<dbReference type="PANTHER" id="PTHR30024:SF47">
    <property type="entry name" value="TAURINE-BINDING PERIPLASMIC PROTEIN"/>
    <property type="match status" value="1"/>
</dbReference>
<dbReference type="PROSITE" id="PS51257">
    <property type="entry name" value="PROKAR_LIPOPROTEIN"/>
    <property type="match status" value="1"/>
</dbReference>
<evidence type="ECO:0000256" key="2">
    <source>
        <dbReference type="ARBA" id="ARBA00010742"/>
    </source>
</evidence>
<dbReference type="Gene3D" id="3.40.190.10">
    <property type="entry name" value="Periplasmic binding protein-like II"/>
    <property type="match status" value="2"/>
</dbReference>
<evidence type="ECO:0000259" key="4">
    <source>
        <dbReference type="SMART" id="SM00062"/>
    </source>
</evidence>
<dbReference type="SMART" id="SM00062">
    <property type="entry name" value="PBPb"/>
    <property type="match status" value="1"/>
</dbReference>
<organism evidence="5 6">
    <name type="scientific">Phytohabitans rumicis</name>
    <dbReference type="NCBI Taxonomy" id="1076125"/>
    <lineage>
        <taxon>Bacteria</taxon>
        <taxon>Bacillati</taxon>
        <taxon>Actinomycetota</taxon>
        <taxon>Actinomycetes</taxon>
        <taxon>Micromonosporales</taxon>
        <taxon>Micromonosporaceae</taxon>
    </lineage>
</organism>
<dbReference type="GO" id="GO:0042597">
    <property type="term" value="C:periplasmic space"/>
    <property type="evidence" value="ECO:0007669"/>
    <property type="project" value="UniProtKB-SubCell"/>
</dbReference>
<evidence type="ECO:0000313" key="6">
    <source>
        <dbReference type="Proteomes" id="UP000482960"/>
    </source>
</evidence>
<dbReference type="EMBL" id="BLPG01000001">
    <property type="protein sequence ID" value="GFJ93899.1"/>
    <property type="molecule type" value="Genomic_DNA"/>
</dbReference>
<gene>
    <name evidence="5" type="primary">ssuA_2</name>
    <name evidence="5" type="ORF">Prum_075410</name>
</gene>
<dbReference type="RefSeq" id="WP_173080749.1">
    <property type="nucleotide sequence ID" value="NZ_BAABJB010000001.1"/>
</dbReference>
<protein>
    <submittedName>
        <fullName evidence="5">Nitrate ABC transporter substrate-binding protein</fullName>
    </submittedName>
</protein>
<reference evidence="5 6" key="1">
    <citation type="submission" date="2020-03" db="EMBL/GenBank/DDBJ databases">
        <title>Whole genome shotgun sequence of Phytohabitans rumicis NBRC 108638.</title>
        <authorList>
            <person name="Komaki H."/>
            <person name="Tamura T."/>
        </authorList>
    </citation>
    <scope>NUCLEOTIDE SEQUENCE [LARGE SCALE GENOMIC DNA]</scope>
    <source>
        <strain evidence="5 6">NBRC 108638</strain>
    </source>
</reference>
<evidence type="ECO:0000256" key="3">
    <source>
        <dbReference type="ARBA" id="ARBA00022729"/>
    </source>
</evidence>
<keyword evidence="3" id="KW-0732">Signal</keyword>
<dbReference type="AlphaFoldDB" id="A0A6V8LH23"/>
<dbReference type="Proteomes" id="UP000482960">
    <property type="component" value="Unassembled WGS sequence"/>
</dbReference>
<evidence type="ECO:0000313" key="5">
    <source>
        <dbReference type="EMBL" id="GFJ93899.1"/>
    </source>
</evidence>
<feature type="domain" description="Solute-binding protein family 3/N-terminal" evidence="4">
    <location>
        <begin position="40"/>
        <end position="278"/>
    </location>
</feature>
<dbReference type="InterPro" id="IPR001638">
    <property type="entry name" value="Solute-binding_3/MltF_N"/>
</dbReference>